<dbReference type="PROSITE" id="PS50910">
    <property type="entry name" value="HEPN"/>
    <property type="match status" value="1"/>
</dbReference>
<comment type="caution">
    <text evidence="2">The sequence shown here is derived from an EMBL/GenBank/DDBJ whole genome shotgun (WGS) entry which is preliminary data.</text>
</comment>
<dbReference type="EMBL" id="JACIGI010000006">
    <property type="protein sequence ID" value="MBB4285411.1"/>
    <property type="molecule type" value="Genomic_DNA"/>
</dbReference>
<name>A0A7W6RY66_9PROT</name>
<keyword evidence="3" id="KW-1185">Reference proteome</keyword>
<accession>A0A7W6RY66</accession>
<dbReference type="Proteomes" id="UP000555728">
    <property type="component" value="Unassembled WGS sequence"/>
</dbReference>
<dbReference type="SUPFAM" id="SSF81593">
    <property type="entry name" value="Nucleotidyltransferase substrate binding subunit/domain"/>
    <property type="match status" value="1"/>
</dbReference>
<protein>
    <submittedName>
        <fullName evidence="2">HEPN domain-containing protein</fullName>
    </submittedName>
</protein>
<evidence type="ECO:0000259" key="1">
    <source>
        <dbReference type="PROSITE" id="PS50910"/>
    </source>
</evidence>
<proteinExistence type="predicted"/>
<dbReference type="InterPro" id="IPR007842">
    <property type="entry name" value="HEPN_dom"/>
</dbReference>
<organism evidence="2 3">
    <name type="scientific">Roseospira goensis</name>
    <dbReference type="NCBI Taxonomy" id="391922"/>
    <lineage>
        <taxon>Bacteria</taxon>
        <taxon>Pseudomonadati</taxon>
        <taxon>Pseudomonadota</taxon>
        <taxon>Alphaproteobacteria</taxon>
        <taxon>Rhodospirillales</taxon>
        <taxon>Rhodospirillaceae</taxon>
        <taxon>Roseospira</taxon>
    </lineage>
</organism>
<sequence length="155" mass="16164">MTPQDAAKGWLRQARNDLVHARWSLQAGHADWACLAAHHAAEKALKGLTLDAGHRPLSTNNAALLAVDLIELGVLGEADVARLGDLEALESIAARVRDPDRSIGPHASDEAMTLARTVVALTEQVLSLVSAVARSTLAAMGPTPANETARPSGTG</sequence>
<dbReference type="SMART" id="SM00748">
    <property type="entry name" value="HEPN"/>
    <property type="match status" value="1"/>
</dbReference>
<gene>
    <name evidence="2" type="ORF">GGD88_001128</name>
</gene>
<evidence type="ECO:0000313" key="2">
    <source>
        <dbReference type="EMBL" id="MBB4285411.1"/>
    </source>
</evidence>
<reference evidence="2 3" key="1">
    <citation type="submission" date="2020-08" db="EMBL/GenBank/DDBJ databases">
        <title>Genome sequencing of Purple Non-Sulfur Bacteria from various extreme environments.</title>
        <authorList>
            <person name="Mayer M."/>
        </authorList>
    </citation>
    <scope>NUCLEOTIDE SEQUENCE [LARGE SCALE GENOMIC DNA]</scope>
    <source>
        <strain evidence="2 3">JA135</strain>
    </source>
</reference>
<evidence type="ECO:0000313" key="3">
    <source>
        <dbReference type="Proteomes" id="UP000555728"/>
    </source>
</evidence>
<dbReference type="RefSeq" id="WP_184432558.1">
    <property type="nucleotide sequence ID" value="NZ_JACIGI010000006.1"/>
</dbReference>
<dbReference type="Gene3D" id="1.20.120.330">
    <property type="entry name" value="Nucleotidyltransferases domain 2"/>
    <property type="match status" value="1"/>
</dbReference>
<dbReference type="AlphaFoldDB" id="A0A7W6RY66"/>
<feature type="domain" description="HEPN" evidence="1">
    <location>
        <begin position="11"/>
        <end position="125"/>
    </location>
</feature>
<dbReference type="Pfam" id="PF05168">
    <property type="entry name" value="HEPN"/>
    <property type="match status" value="1"/>
</dbReference>